<dbReference type="InterPro" id="IPR041413">
    <property type="entry name" value="MLTR_LBD"/>
</dbReference>
<dbReference type="Proteomes" id="UP001596496">
    <property type="component" value="Unassembled WGS sequence"/>
</dbReference>
<dbReference type="InterPro" id="IPR010982">
    <property type="entry name" value="Lambda_DNA-bd_dom_sf"/>
</dbReference>
<evidence type="ECO:0000259" key="1">
    <source>
        <dbReference type="PROSITE" id="PS50943"/>
    </source>
</evidence>
<dbReference type="PANTHER" id="PTHR35010:SF2">
    <property type="entry name" value="BLL4672 PROTEIN"/>
    <property type="match status" value="1"/>
</dbReference>
<feature type="domain" description="HTH cro/C1-type" evidence="1">
    <location>
        <begin position="32"/>
        <end position="79"/>
    </location>
</feature>
<dbReference type="Gene3D" id="1.10.260.40">
    <property type="entry name" value="lambda repressor-like DNA-binding domains"/>
    <property type="match status" value="1"/>
</dbReference>
<organism evidence="2 3">
    <name type="scientific">Sphaerisporangium rhizosphaerae</name>
    <dbReference type="NCBI Taxonomy" id="2269375"/>
    <lineage>
        <taxon>Bacteria</taxon>
        <taxon>Bacillati</taxon>
        <taxon>Actinomycetota</taxon>
        <taxon>Actinomycetes</taxon>
        <taxon>Streptosporangiales</taxon>
        <taxon>Streptosporangiaceae</taxon>
        <taxon>Sphaerisporangium</taxon>
    </lineage>
</organism>
<keyword evidence="3" id="KW-1185">Reference proteome</keyword>
<dbReference type="CDD" id="cd00093">
    <property type="entry name" value="HTH_XRE"/>
    <property type="match status" value="1"/>
</dbReference>
<evidence type="ECO:0000313" key="2">
    <source>
        <dbReference type="EMBL" id="MFC7383036.1"/>
    </source>
</evidence>
<dbReference type="PROSITE" id="PS50943">
    <property type="entry name" value="HTH_CROC1"/>
    <property type="match status" value="1"/>
</dbReference>
<dbReference type="SUPFAM" id="SSF47413">
    <property type="entry name" value="lambda repressor-like DNA-binding domains"/>
    <property type="match status" value="1"/>
</dbReference>
<dbReference type="Pfam" id="PF13560">
    <property type="entry name" value="HTH_31"/>
    <property type="match status" value="1"/>
</dbReference>
<dbReference type="RefSeq" id="WP_380826425.1">
    <property type="nucleotide sequence ID" value="NZ_JBHTCG010000007.1"/>
</dbReference>
<dbReference type="PANTHER" id="PTHR35010">
    <property type="entry name" value="BLL4672 PROTEIN-RELATED"/>
    <property type="match status" value="1"/>
</dbReference>
<gene>
    <name evidence="2" type="ORF">ACFQSB_12520</name>
</gene>
<dbReference type="Gene3D" id="3.30.450.180">
    <property type="match status" value="1"/>
</dbReference>
<sequence length="273" mass="30306">MEVLADLLRALRETAPPPGAPVRADGHRRPPGLRREEVAALAGLHPAYYARLEQGVERDPPDWVLAALARVFDLDAAGAERMYLLAHPPAGPTRLSQRVRWTVENWHTAPVFAVNRRLDVLAANGMARILFDGMDHTDNLMRHAFLAPAAQEFFPEWEREAGSKVAHLREAAAEAPAEAGRDRPELYELVDRLSSESADFQRMWSRQDVEADEYKRMYHHAVGEILLRHDTLTVRSAPGVLLYVCHAEPGTPSEEALTLLGILAAGETSPGRP</sequence>
<accession>A0ABW2P070</accession>
<comment type="caution">
    <text evidence="2">The sequence shown here is derived from an EMBL/GenBank/DDBJ whole genome shotgun (WGS) entry which is preliminary data.</text>
</comment>
<protein>
    <submittedName>
        <fullName evidence="2">Helix-turn-helix domain-containing protein</fullName>
    </submittedName>
</protein>
<reference evidence="3" key="1">
    <citation type="journal article" date="2019" name="Int. J. Syst. Evol. Microbiol.">
        <title>The Global Catalogue of Microorganisms (GCM) 10K type strain sequencing project: providing services to taxonomists for standard genome sequencing and annotation.</title>
        <authorList>
            <consortium name="The Broad Institute Genomics Platform"/>
            <consortium name="The Broad Institute Genome Sequencing Center for Infectious Disease"/>
            <person name="Wu L."/>
            <person name="Ma J."/>
        </authorList>
    </citation>
    <scope>NUCLEOTIDE SEQUENCE [LARGE SCALE GENOMIC DNA]</scope>
    <source>
        <strain evidence="3">CECT 7649</strain>
    </source>
</reference>
<dbReference type="SMART" id="SM00530">
    <property type="entry name" value="HTH_XRE"/>
    <property type="match status" value="1"/>
</dbReference>
<proteinExistence type="predicted"/>
<dbReference type="Pfam" id="PF17765">
    <property type="entry name" value="MLTR_LBD"/>
    <property type="match status" value="1"/>
</dbReference>
<evidence type="ECO:0000313" key="3">
    <source>
        <dbReference type="Proteomes" id="UP001596496"/>
    </source>
</evidence>
<name>A0ABW2P070_9ACTN</name>
<dbReference type="EMBL" id="JBHTCG010000007">
    <property type="protein sequence ID" value="MFC7383036.1"/>
    <property type="molecule type" value="Genomic_DNA"/>
</dbReference>
<dbReference type="InterPro" id="IPR001387">
    <property type="entry name" value="Cro/C1-type_HTH"/>
</dbReference>